<organism evidence="9 10">
    <name type="scientific">Otolemur garnettii</name>
    <name type="common">Small-eared galago</name>
    <name type="synonym">Garnett's greater bushbaby</name>
    <dbReference type="NCBI Taxonomy" id="30611"/>
    <lineage>
        <taxon>Eukaryota</taxon>
        <taxon>Metazoa</taxon>
        <taxon>Chordata</taxon>
        <taxon>Craniata</taxon>
        <taxon>Vertebrata</taxon>
        <taxon>Euteleostomi</taxon>
        <taxon>Mammalia</taxon>
        <taxon>Eutheria</taxon>
        <taxon>Euarchontoglires</taxon>
        <taxon>Primates</taxon>
        <taxon>Strepsirrhini</taxon>
        <taxon>Lorisiformes</taxon>
        <taxon>Galagidae</taxon>
        <taxon>Otolemur</taxon>
    </lineage>
</organism>
<dbReference type="PANTHER" id="PTHR46916">
    <property type="entry name" value="TRANSMEMBRANE PROTEIN 205"/>
    <property type="match status" value="1"/>
</dbReference>
<reference evidence="9" key="3">
    <citation type="submission" date="2025-09" db="UniProtKB">
        <authorList>
            <consortium name="Ensembl"/>
        </authorList>
    </citation>
    <scope>IDENTIFICATION</scope>
</reference>
<dbReference type="Proteomes" id="UP000005225">
    <property type="component" value="Unassembled WGS sequence"/>
</dbReference>
<evidence type="ECO:0000256" key="3">
    <source>
        <dbReference type="ARBA" id="ARBA00015041"/>
    </source>
</evidence>
<dbReference type="InterPro" id="IPR025423">
    <property type="entry name" value="TMEM205-like"/>
</dbReference>
<evidence type="ECO:0000256" key="7">
    <source>
        <dbReference type="SAM" id="Phobius"/>
    </source>
</evidence>
<keyword evidence="10" id="KW-1185">Reference proteome</keyword>
<evidence type="ECO:0000256" key="2">
    <source>
        <dbReference type="ARBA" id="ARBA00011001"/>
    </source>
</evidence>
<reference evidence="10" key="1">
    <citation type="submission" date="2011-03" db="EMBL/GenBank/DDBJ databases">
        <title>Version 3 of the genome sequence of Otolemur garnettii (Bushbaby).</title>
        <authorList>
            <consortium name="The Broad Institute Genome Sequencing Platform"/>
            <person name="Di Palma F."/>
            <person name="Johnson J."/>
            <person name="Lander E.S."/>
            <person name="Lindblad-Toh K."/>
            <person name="Jaffe D.B."/>
            <person name="Gnerre S."/>
            <person name="MacCallum I."/>
            <person name="Przybylski D."/>
            <person name="Ribeiro F.J."/>
            <person name="Burton J.N."/>
            <person name="Walker B.J."/>
            <person name="Sharpe T."/>
            <person name="Hall G."/>
        </authorList>
    </citation>
    <scope>NUCLEOTIDE SEQUENCE [LARGE SCALE GENOMIC DNA]</scope>
</reference>
<evidence type="ECO:0000256" key="1">
    <source>
        <dbReference type="ARBA" id="ARBA00004141"/>
    </source>
</evidence>
<comment type="subcellular location">
    <subcellularLocation>
        <location evidence="1">Membrane</location>
        <topology evidence="1">Multi-pass membrane protein</topology>
    </subcellularLocation>
</comment>
<evidence type="ECO:0000256" key="5">
    <source>
        <dbReference type="ARBA" id="ARBA00022989"/>
    </source>
</evidence>
<evidence type="ECO:0000313" key="9">
    <source>
        <dbReference type="Ensembl" id="ENSOGAP00000021659.1"/>
    </source>
</evidence>
<dbReference type="InterPro" id="IPR042623">
    <property type="entry name" value="TMEM205"/>
</dbReference>
<accession>H0XZW6</accession>
<comment type="similarity">
    <text evidence="2">Belongs to the TMEM205 family.</text>
</comment>
<dbReference type="Pfam" id="PF13664">
    <property type="entry name" value="DUF4149"/>
    <property type="match status" value="1"/>
</dbReference>
<proteinExistence type="inferred from homology"/>
<dbReference type="GO" id="GO:0016020">
    <property type="term" value="C:membrane"/>
    <property type="evidence" value="ECO:0007669"/>
    <property type="project" value="UniProtKB-SubCell"/>
</dbReference>
<sequence>TEEGGNLGGLIRLGHLLVLSGPGMQMCVTFISGRDPCPDAFPDIPSTKLFPFCFYTLMGCAFINLCILASQNAWAQLTFWKVSQLCLLFLSLMMAAINAHWLEPHTTVAMWALQTVKKERGLGREVAGGHQGPDPYCQLQKKDPKYNALHQNFFRYHGMSSLCNLVCLLSNGVCLACLALSFRSL</sequence>
<dbReference type="AlphaFoldDB" id="H0XZW6"/>
<dbReference type="Ensembl" id="ENSOGAT00000027438.1">
    <property type="protein sequence ID" value="ENSOGAP00000021659.1"/>
    <property type="gene ID" value="ENSOGAG00000034046.1"/>
</dbReference>
<reference evidence="9" key="2">
    <citation type="submission" date="2025-08" db="UniProtKB">
        <authorList>
            <consortium name="Ensembl"/>
        </authorList>
    </citation>
    <scope>IDENTIFICATION</scope>
</reference>
<evidence type="ECO:0000256" key="4">
    <source>
        <dbReference type="ARBA" id="ARBA00022692"/>
    </source>
</evidence>
<name>H0XZW6_OTOGA</name>
<dbReference type="PANTHER" id="PTHR46916:SF2">
    <property type="entry name" value="TRANSMEMBRANE PROTEIN 205"/>
    <property type="match status" value="1"/>
</dbReference>
<dbReference type="InParanoid" id="H0XZW6"/>
<evidence type="ECO:0000259" key="8">
    <source>
        <dbReference type="Pfam" id="PF13664"/>
    </source>
</evidence>
<dbReference type="eggNOG" id="KOG2886">
    <property type="taxonomic scope" value="Eukaryota"/>
</dbReference>
<feature type="transmembrane region" description="Helical" evidence="7">
    <location>
        <begin position="82"/>
        <end position="101"/>
    </location>
</feature>
<dbReference type="EMBL" id="AAQR03066887">
    <property type="status" value="NOT_ANNOTATED_CDS"/>
    <property type="molecule type" value="Genomic_DNA"/>
</dbReference>
<evidence type="ECO:0000313" key="10">
    <source>
        <dbReference type="Proteomes" id="UP000005225"/>
    </source>
</evidence>
<keyword evidence="5 7" id="KW-1133">Transmembrane helix</keyword>
<keyword evidence="4 7" id="KW-0812">Transmembrane</keyword>
<keyword evidence="6 7" id="KW-0472">Membrane</keyword>
<evidence type="ECO:0000256" key="6">
    <source>
        <dbReference type="ARBA" id="ARBA00023136"/>
    </source>
</evidence>
<dbReference type="HOGENOM" id="CLU_094297_1_1_1"/>
<protein>
    <recommendedName>
        <fullName evidence="3">Transmembrane protein 205</fullName>
    </recommendedName>
</protein>
<feature type="domain" description="TMEM205-like" evidence="8">
    <location>
        <begin position="47"/>
        <end position="110"/>
    </location>
</feature>
<dbReference type="GeneTree" id="ENSGT00390000016298"/>
<feature type="transmembrane region" description="Helical" evidence="7">
    <location>
        <begin position="49"/>
        <end position="70"/>
    </location>
</feature>
<feature type="transmembrane region" description="Helical" evidence="7">
    <location>
        <begin position="159"/>
        <end position="182"/>
    </location>
</feature>